<keyword evidence="2" id="KW-1185">Reference proteome</keyword>
<accession>A0A3M8B7P8</accession>
<dbReference type="OrthoDB" id="9949680at2"/>
<comment type="caution">
    <text evidence="1">The sequence shown here is derived from an EMBL/GenBank/DDBJ whole genome shotgun (WGS) entry which is preliminary data.</text>
</comment>
<name>A0A3M8B7P8_9BACL</name>
<organism evidence="1 2">
    <name type="scientific">Brevibacillus gelatini</name>
    <dbReference type="NCBI Taxonomy" id="1655277"/>
    <lineage>
        <taxon>Bacteria</taxon>
        <taxon>Bacillati</taxon>
        <taxon>Bacillota</taxon>
        <taxon>Bacilli</taxon>
        <taxon>Bacillales</taxon>
        <taxon>Paenibacillaceae</taxon>
        <taxon>Brevibacillus</taxon>
    </lineage>
</organism>
<evidence type="ECO:0000313" key="1">
    <source>
        <dbReference type="EMBL" id="RNB59448.1"/>
    </source>
</evidence>
<evidence type="ECO:0000313" key="2">
    <source>
        <dbReference type="Proteomes" id="UP000268829"/>
    </source>
</evidence>
<dbReference type="EMBL" id="RHHS01000013">
    <property type="protein sequence ID" value="RNB59448.1"/>
    <property type="molecule type" value="Genomic_DNA"/>
</dbReference>
<sequence length="129" mass="14888">MTPNFILVQAEQKVKSEVFGNIVLRVETLKTFEPLTIELKIHTLSGVQHVVKVHDWKCEWQDEIDDKWYGEMQLVISYSFEVNEEDALYAANCSISELNAIINEVITNEGSLKVNDFLIEWGHVYGEQN</sequence>
<dbReference type="AlphaFoldDB" id="A0A3M8B7P8"/>
<gene>
    <name evidence="1" type="ORF">EDM57_04715</name>
</gene>
<proteinExistence type="predicted"/>
<dbReference type="Proteomes" id="UP000268829">
    <property type="component" value="Unassembled WGS sequence"/>
</dbReference>
<protein>
    <submittedName>
        <fullName evidence="1">Uncharacterized protein</fullName>
    </submittedName>
</protein>
<reference evidence="1 2" key="1">
    <citation type="submission" date="2018-10" db="EMBL/GenBank/DDBJ databases">
        <title>Phylogenomics of Brevibacillus.</title>
        <authorList>
            <person name="Dunlap C."/>
        </authorList>
    </citation>
    <scope>NUCLEOTIDE SEQUENCE [LARGE SCALE GENOMIC DNA]</scope>
    <source>
        <strain evidence="1 2">DSM 100115</strain>
    </source>
</reference>
<dbReference type="RefSeq" id="WP_122903615.1">
    <property type="nucleotide sequence ID" value="NZ_RHHS01000013.1"/>
</dbReference>